<proteinExistence type="predicted"/>
<organism evidence="5 6">
    <name type="scientific">Methanothermococcus okinawensis</name>
    <dbReference type="NCBI Taxonomy" id="155863"/>
    <lineage>
        <taxon>Archaea</taxon>
        <taxon>Methanobacteriati</taxon>
        <taxon>Methanobacteriota</taxon>
        <taxon>Methanomada group</taxon>
        <taxon>Methanococci</taxon>
        <taxon>Methanococcales</taxon>
        <taxon>Methanococcaceae</taxon>
        <taxon>Methanothermococcus</taxon>
    </lineage>
</organism>
<protein>
    <submittedName>
        <fullName evidence="5">Glycogen synthase</fullName>
    </submittedName>
</protein>
<evidence type="ECO:0000313" key="6">
    <source>
        <dbReference type="Proteomes" id="UP000605144"/>
    </source>
</evidence>
<dbReference type="Proteomes" id="UP000605144">
    <property type="component" value="Unassembled WGS sequence"/>
</dbReference>
<evidence type="ECO:0000259" key="4">
    <source>
        <dbReference type="Pfam" id="PF08323"/>
    </source>
</evidence>
<evidence type="ECO:0000259" key="3">
    <source>
        <dbReference type="Pfam" id="PF00534"/>
    </source>
</evidence>
<gene>
    <name evidence="5" type="ORF">EYG76_04360</name>
</gene>
<dbReference type="Gene3D" id="3.40.50.2000">
    <property type="entry name" value="Glycogen Phosphorylase B"/>
    <property type="match status" value="2"/>
</dbReference>
<dbReference type="SUPFAM" id="SSF53756">
    <property type="entry name" value="UDP-Glycosyltransferase/glycogen phosphorylase"/>
    <property type="match status" value="1"/>
</dbReference>
<dbReference type="Pfam" id="PF00534">
    <property type="entry name" value="Glycos_transf_1"/>
    <property type="match status" value="1"/>
</dbReference>
<dbReference type="Pfam" id="PF08323">
    <property type="entry name" value="Glyco_transf_5"/>
    <property type="match status" value="1"/>
</dbReference>
<evidence type="ECO:0000313" key="5">
    <source>
        <dbReference type="EMBL" id="HIP17512.1"/>
    </source>
</evidence>
<feature type="domain" description="Glycosyl transferase family 1" evidence="3">
    <location>
        <begin position="302"/>
        <end position="433"/>
    </location>
</feature>
<keyword evidence="1" id="KW-0328">Glycosyltransferase</keyword>
<dbReference type="InterPro" id="IPR013534">
    <property type="entry name" value="Starch_synth_cat_dom"/>
</dbReference>
<keyword evidence="2" id="KW-0808">Transferase</keyword>
<dbReference type="InterPro" id="IPR001296">
    <property type="entry name" value="Glyco_trans_1"/>
</dbReference>
<dbReference type="EMBL" id="DQSV01000086">
    <property type="protein sequence ID" value="HIP17512.1"/>
    <property type="molecule type" value="Genomic_DNA"/>
</dbReference>
<evidence type="ECO:0000256" key="2">
    <source>
        <dbReference type="ARBA" id="ARBA00022679"/>
    </source>
</evidence>
<dbReference type="GO" id="GO:0016757">
    <property type="term" value="F:glycosyltransferase activity"/>
    <property type="evidence" value="ECO:0007669"/>
    <property type="project" value="UniProtKB-KW"/>
</dbReference>
<evidence type="ECO:0000256" key="1">
    <source>
        <dbReference type="ARBA" id="ARBA00022676"/>
    </source>
</evidence>
<sequence length="525" mass="59473">MKIAILAPTIAPLTSIGGLGDVIRDLSKFLKNNGNDVVVITLDHDNKISNLKHSVDATIDLKFQGISLKFNAIKTRHPNTGVDIVAFSNEKINMMDRWDPLKYELFADLSVIYLDRFRDVDCVSGHDWPCGLAIAKCHEKLNLPTTMTIHNEAFKGPMKEYKGTVMTFLELGIHYSDAFNTVSPTHSEEIKSIGFILDQSKKKPFHGILNGIDIEKINPGNLVNYVISCSDNKIDPRELGIFVRDYGMGDGYIVKPKIKYSWFWNVNNLNKYIEEWNNIDKSTITGTDVQLYGNIKCNDITTPLIGFVGRATYQKGFDIIFGAFSQLFEESNVKLVMLSKGEKSIEEEMKNFAESYSNNVISIIGHCPPLVPILYAGVDWSIVPSVWEPCGLTQMESMAYGTPVIAREVGGLKDTIISLNPDPIVNPNFDRATGVLFKYYDNYGLKWGVEHALNWTFYRLRDLCLYITYQHSDCPDSPYDKNGPLKKFMENCQNHVIRNLSWQNNNSINKYKALFGGSIYQHYMK</sequence>
<accession>A0A833DR51</accession>
<dbReference type="PANTHER" id="PTHR45825">
    <property type="entry name" value="GRANULE-BOUND STARCH SYNTHASE 1, CHLOROPLASTIC/AMYLOPLASTIC"/>
    <property type="match status" value="1"/>
</dbReference>
<reference evidence="5" key="1">
    <citation type="journal article" date="2020" name="ISME J.">
        <title>Gammaproteobacteria mediating utilization of methyl-, sulfur- and petroleum organic compounds in deep ocean hydrothermal plumes.</title>
        <authorList>
            <person name="Zhou Z."/>
            <person name="Liu Y."/>
            <person name="Pan J."/>
            <person name="Cron B.R."/>
            <person name="Toner B.M."/>
            <person name="Anantharaman K."/>
            <person name="Breier J.A."/>
            <person name="Dick G.J."/>
            <person name="Li M."/>
        </authorList>
    </citation>
    <scope>NUCLEOTIDE SEQUENCE</scope>
    <source>
        <strain evidence="5">SZUA-1385</strain>
    </source>
</reference>
<dbReference type="AlphaFoldDB" id="A0A833DR51"/>
<name>A0A833DR51_9EURY</name>
<feature type="domain" description="Starch synthase catalytic" evidence="4">
    <location>
        <begin position="2"/>
        <end position="192"/>
    </location>
</feature>
<dbReference type="PANTHER" id="PTHR45825:SF11">
    <property type="entry name" value="ALPHA AMYLASE DOMAIN-CONTAINING PROTEIN"/>
    <property type="match status" value="1"/>
</dbReference>
<comment type="caution">
    <text evidence="5">The sequence shown here is derived from an EMBL/GenBank/DDBJ whole genome shotgun (WGS) entry which is preliminary data.</text>
</comment>